<dbReference type="SUPFAM" id="SSF55874">
    <property type="entry name" value="ATPase domain of HSP90 chaperone/DNA topoisomerase II/histidine kinase"/>
    <property type="match status" value="1"/>
</dbReference>
<protein>
    <recommendedName>
        <fullName evidence="3">Histidine kinase/HSP90-like ATPase domain-containing protein</fullName>
    </recommendedName>
</protein>
<dbReference type="RefSeq" id="WP_147128251.1">
    <property type="nucleotide sequence ID" value="NZ_BJXA01000002.1"/>
</dbReference>
<keyword evidence="5" id="KW-1185">Reference proteome</keyword>
<dbReference type="CDD" id="cd16936">
    <property type="entry name" value="HATPase_RsbW-like"/>
    <property type="match status" value="1"/>
</dbReference>
<dbReference type="PANTHER" id="PTHR35526:SF3">
    <property type="entry name" value="ANTI-SIGMA-F FACTOR RSBW"/>
    <property type="match status" value="1"/>
</dbReference>
<dbReference type="OrthoDB" id="4326936at2"/>
<dbReference type="Proteomes" id="UP000321424">
    <property type="component" value="Unassembled WGS sequence"/>
</dbReference>
<reference evidence="4 5" key="1">
    <citation type="submission" date="2019-07" db="EMBL/GenBank/DDBJ databases">
        <title>Whole genome shotgun sequence of Nocardia ninae NBRC 108245.</title>
        <authorList>
            <person name="Hosoyama A."/>
            <person name="Uohara A."/>
            <person name="Ohji S."/>
            <person name="Ichikawa N."/>
        </authorList>
    </citation>
    <scope>NUCLEOTIDE SEQUENCE [LARGE SCALE GENOMIC DNA]</scope>
    <source>
        <strain evidence="4 5">NBRC 108245</strain>
    </source>
</reference>
<evidence type="ECO:0000313" key="4">
    <source>
        <dbReference type="EMBL" id="GEM35927.1"/>
    </source>
</evidence>
<dbReference type="Pfam" id="PF13581">
    <property type="entry name" value="HATPase_c_2"/>
    <property type="match status" value="1"/>
</dbReference>
<dbReference type="InterPro" id="IPR050267">
    <property type="entry name" value="Anti-sigma-factor_SerPK"/>
</dbReference>
<feature type="domain" description="Histidine kinase/HSP90-like ATPase" evidence="3">
    <location>
        <begin position="40"/>
        <end position="110"/>
    </location>
</feature>
<sequence length="152" mass="16679">MRTPARPIPGGDEQGVEFDLDVTPDRRIRDAVRTLLAPDTSVVVEDAVLVTDEMVANAREHARPPWRCRLTLSAGRLRIEVDDGGRGDPYVREPDLTGGRGMILLDRLAIAWGVVHHQRFKTVWAELPLDRPRLPPVAPAPSPDPTDPGSGS</sequence>
<dbReference type="InterPro" id="IPR003594">
    <property type="entry name" value="HATPase_dom"/>
</dbReference>
<keyword evidence="1" id="KW-0418">Kinase</keyword>
<evidence type="ECO:0000259" key="3">
    <source>
        <dbReference type="Pfam" id="PF13581"/>
    </source>
</evidence>
<feature type="region of interest" description="Disordered" evidence="2">
    <location>
        <begin position="131"/>
        <end position="152"/>
    </location>
</feature>
<dbReference type="InterPro" id="IPR036890">
    <property type="entry name" value="HATPase_C_sf"/>
</dbReference>
<accession>A0A511M6U1</accession>
<evidence type="ECO:0000256" key="1">
    <source>
        <dbReference type="ARBA" id="ARBA00022527"/>
    </source>
</evidence>
<dbReference type="GO" id="GO:0004674">
    <property type="term" value="F:protein serine/threonine kinase activity"/>
    <property type="evidence" value="ECO:0007669"/>
    <property type="project" value="UniProtKB-KW"/>
</dbReference>
<evidence type="ECO:0000313" key="5">
    <source>
        <dbReference type="Proteomes" id="UP000321424"/>
    </source>
</evidence>
<dbReference type="PANTHER" id="PTHR35526">
    <property type="entry name" value="ANTI-SIGMA-F FACTOR RSBW-RELATED"/>
    <property type="match status" value="1"/>
</dbReference>
<dbReference type="AlphaFoldDB" id="A0A511M6U1"/>
<keyword evidence="1" id="KW-0723">Serine/threonine-protein kinase</keyword>
<evidence type="ECO:0000256" key="2">
    <source>
        <dbReference type="SAM" id="MobiDB-lite"/>
    </source>
</evidence>
<feature type="compositionally biased region" description="Pro residues" evidence="2">
    <location>
        <begin position="134"/>
        <end position="146"/>
    </location>
</feature>
<gene>
    <name evidence="4" type="ORF">NN4_04460</name>
</gene>
<comment type="caution">
    <text evidence="4">The sequence shown here is derived from an EMBL/GenBank/DDBJ whole genome shotgun (WGS) entry which is preliminary data.</text>
</comment>
<organism evidence="4 5">
    <name type="scientific">Nocardia ninae NBRC 108245</name>
    <dbReference type="NCBI Taxonomy" id="1210091"/>
    <lineage>
        <taxon>Bacteria</taxon>
        <taxon>Bacillati</taxon>
        <taxon>Actinomycetota</taxon>
        <taxon>Actinomycetes</taxon>
        <taxon>Mycobacteriales</taxon>
        <taxon>Nocardiaceae</taxon>
        <taxon>Nocardia</taxon>
    </lineage>
</organism>
<dbReference type="EMBL" id="BJXA01000002">
    <property type="protein sequence ID" value="GEM35927.1"/>
    <property type="molecule type" value="Genomic_DNA"/>
</dbReference>
<name>A0A511M6U1_9NOCA</name>
<dbReference type="Gene3D" id="3.30.565.10">
    <property type="entry name" value="Histidine kinase-like ATPase, C-terminal domain"/>
    <property type="match status" value="1"/>
</dbReference>
<keyword evidence="1" id="KW-0808">Transferase</keyword>
<proteinExistence type="predicted"/>